<dbReference type="RefSeq" id="WP_071807015.1">
    <property type="nucleotide sequence ID" value="NZ_MEIA01000221.1"/>
</dbReference>
<sequence length="173" mass="17813">MSSAGSKVGSGSDLRILVCGAGIAVEVGEIAEEAVARGWTVDVTATASALDIADVAALARISGRPVRTTYGYAPDGTRVSPVADAMLVVPATFNTINKLALGIADTYPLSSVAEVIGRGVPTVVVPAVNSALASRAPYRRAVRSLRAEGVRFAADGFEGLDLLESVRRSRSEI</sequence>
<name>A0A1K0FHV6_9ACTN</name>
<dbReference type="Gene3D" id="3.40.50.1950">
    <property type="entry name" value="Flavin prenyltransferase-like"/>
    <property type="match status" value="1"/>
</dbReference>
<dbReference type="GO" id="GO:0003824">
    <property type="term" value="F:catalytic activity"/>
    <property type="evidence" value="ECO:0007669"/>
    <property type="project" value="InterPro"/>
</dbReference>
<evidence type="ECO:0000313" key="3">
    <source>
        <dbReference type="Proteomes" id="UP000182486"/>
    </source>
</evidence>
<dbReference type="AlphaFoldDB" id="A0A1K0FHV6"/>
<gene>
    <name evidence="2" type="ORF">BG844_20825</name>
</gene>
<organism evidence="2 3">
    <name type="scientific">Couchioplanes caeruleus subsp. caeruleus</name>
    <dbReference type="NCBI Taxonomy" id="56427"/>
    <lineage>
        <taxon>Bacteria</taxon>
        <taxon>Bacillati</taxon>
        <taxon>Actinomycetota</taxon>
        <taxon>Actinomycetes</taxon>
        <taxon>Micromonosporales</taxon>
        <taxon>Micromonosporaceae</taxon>
        <taxon>Couchioplanes</taxon>
    </lineage>
</organism>
<dbReference type="EMBL" id="MEIA01000221">
    <property type="protein sequence ID" value="OJF12409.1"/>
    <property type="molecule type" value="Genomic_DNA"/>
</dbReference>
<dbReference type="InterPro" id="IPR036551">
    <property type="entry name" value="Flavin_trans-like"/>
</dbReference>
<feature type="domain" description="Flavoprotein" evidence="1">
    <location>
        <begin position="16"/>
        <end position="145"/>
    </location>
</feature>
<reference evidence="2 3" key="1">
    <citation type="submission" date="2016-09" db="EMBL/GenBank/DDBJ databases">
        <title>Couchioplanes caeruleus draft genome sequence.</title>
        <authorList>
            <person name="Sheehan J."/>
            <person name="Caffrey P."/>
        </authorList>
    </citation>
    <scope>NUCLEOTIDE SEQUENCE [LARGE SCALE GENOMIC DNA]</scope>
    <source>
        <strain evidence="2 3">DSM 43634</strain>
    </source>
</reference>
<proteinExistence type="predicted"/>
<dbReference type="Pfam" id="PF02441">
    <property type="entry name" value="Flavoprotein"/>
    <property type="match status" value="1"/>
</dbReference>
<evidence type="ECO:0000313" key="2">
    <source>
        <dbReference type="EMBL" id="OJF12409.1"/>
    </source>
</evidence>
<accession>A0A1K0FHV6</accession>
<dbReference type="Proteomes" id="UP000182486">
    <property type="component" value="Unassembled WGS sequence"/>
</dbReference>
<dbReference type="SUPFAM" id="SSF52507">
    <property type="entry name" value="Homo-oligomeric flavin-containing Cys decarboxylases, HFCD"/>
    <property type="match status" value="1"/>
</dbReference>
<keyword evidence="3" id="KW-1185">Reference proteome</keyword>
<comment type="caution">
    <text evidence="2">The sequence shown here is derived from an EMBL/GenBank/DDBJ whole genome shotgun (WGS) entry which is preliminary data.</text>
</comment>
<evidence type="ECO:0000259" key="1">
    <source>
        <dbReference type="Pfam" id="PF02441"/>
    </source>
</evidence>
<protein>
    <submittedName>
        <fullName evidence="2">Flavoprotein</fullName>
    </submittedName>
</protein>
<dbReference type="InterPro" id="IPR003382">
    <property type="entry name" value="Flavoprotein"/>
</dbReference>